<comment type="caution">
    <text evidence="2">The sequence shown here is derived from an EMBL/GenBank/DDBJ whole genome shotgun (WGS) entry which is preliminary data.</text>
</comment>
<dbReference type="EMBL" id="LKEA01000018">
    <property type="protein sequence ID" value="ROW01989.1"/>
    <property type="molecule type" value="Genomic_DNA"/>
</dbReference>
<organism evidence="2 3">
    <name type="scientific">Cytospora schulzeri</name>
    <dbReference type="NCBI Taxonomy" id="448051"/>
    <lineage>
        <taxon>Eukaryota</taxon>
        <taxon>Fungi</taxon>
        <taxon>Dikarya</taxon>
        <taxon>Ascomycota</taxon>
        <taxon>Pezizomycotina</taxon>
        <taxon>Sordariomycetes</taxon>
        <taxon>Sordariomycetidae</taxon>
        <taxon>Diaporthales</taxon>
        <taxon>Cytosporaceae</taxon>
        <taxon>Cytospora</taxon>
    </lineage>
</organism>
<feature type="compositionally biased region" description="Basic and acidic residues" evidence="1">
    <location>
        <begin position="796"/>
        <end position="812"/>
    </location>
</feature>
<feature type="compositionally biased region" description="Acidic residues" evidence="1">
    <location>
        <begin position="41"/>
        <end position="50"/>
    </location>
</feature>
<feature type="compositionally biased region" description="Basic residues" evidence="1">
    <location>
        <begin position="159"/>
        <end position="168"/>
    </location>
</feature>
<dbReference type="OrthoDB" id="420564at2759"/>
<proteinExistence type="predicted"/>
<name>A0A423WEX9_9PEZI</name>
<accession>A0A423WEX9</accession>
<protein>
    <submittedName>
        <fullName evidence="2">Uncharacterized protein</fullName>
    </submittedName>
</protein>
<evidence type="ECO:0000256" key="1">
    <source>
        <dbReference type="SAM" id="MobiDB-lite"/>
    </source>
</evidence>
<feature type="region of interest" description="Disordered" evidence="1">
    <location>
        <begin position="443"/>
        <end position="466"/>
    </location>
</feature>
<evidence type="ECO:0000313" key="3">
    <source>
        <dbReference type="Proteomes" id="UP000283895"/>
    </source>
</evidence>
<evidence type="ECO:0000313" key="2">
    <source>
        <dbReference type="EMBL" id="ROW01989.1"/>
    </source>
</evidence>
<keyword evidence="3" id="KW-1185">Reference proteome</keyword>
<dbReference type="Proteomes" id="UP000283895">
    <property type="component" value="Unassembled WGS sequence"/>
</dbReference>
<dbReference type="STRING" id="356882.A0A423WEX9"/>
<feature type="region of interest" description="Disordered" evidence="1">
    <location>
        <begin position="1"/>
        <end position="182"/>
    </location>
</feature>
<feature type="compositionally biased region" description="Polar residues" evidence="1">
    <location>
        <begin position="843"/>
        <end position="857"/>
    </location>
</feature>
<feature type="compositionally biased region" description="Polar residues" evidence="1">
    <location>
        <begin position="148"/>
        <end position="157"/>
    </location>
</feature>
<feature type="compositionally biased region" description="Polar residues" evidence="1">
    <location>
        <begin position="619"/>
        <end position="633"/>
    </location>
</feature>
<dbReference type="PANTHER" id="PTHR35179:SF2">
    <property type="entry name" value="START DOMAIN-CONTAINING PROTEIN"/>
    <property type="match status" value="1"/>
</dbReference>
<feature type="region of interest" description="Disordered" evidence="1">
    <location>
        <begin position="692"/>
        <end position="887"/>
    </location>
</feature>
<sequence>MARYMGGPRGNRKPSPAARAPFPPKKGTTRAHKVDVTLDYGNEEDVDDQDNSSVSRDVQIRESIEVEDGAEDVGDENENDRDGASDYSSLEFEAAESDNDVMDVDDINPPRLPGQRRNIRRAPREAPMFPGLPIPSRNINDGEDDENLSVSTDGDLSTRSRRLRRRQRNLAPAMDIENTNPKSSGDFIFEPLPLPISYGWMVKGTKEHVEDLHLSGFMFCDREVHSKKTIEVLCEYTWIQATPSQERTGDMFPAIYVPGNTRNWQGLNLGSSLSHPDLCKTICQTIRDEHAFLQPQYPYEPTFRALEVANAEFSFGDVDIITDAETLTRLLAFICGPGPSGIPITQPFRLDLCTVRDTLFIIPKEKPGRGHAGPLPKRERSDPMSTVPEWAAQVLGRKGSDDPKLPYSGGHYRLVRYRFGNVVLAVRVKVDFVYEHRETPGRSSCDPLPGVAAGVTSAPTSSVDTSTRKTTVTTQGLGTKTSAAGMATVRYICQDRKAKLNEVMPHLWFSRTTFLVDGVVAFPTLDIKDASLINTQQYYRSFERGHRCSMRHLAGLLRHMQCRTRELGGNTAMICDPAQVCFVILKPVMETKPVPEDIVLKFWGPDDNPGPASERGRATTPNVESDLSNFSKTPTPPHGSDFLDAGKAQKCKTSKKNDEKAAGGTGPTKPDHHLVEDIDRDEMIEDWNMSVRQSSENEGYEPDVEDNTSRSSVGGYDGYTTDDDANHNNITMGESAGEVPVKDDGFVAGGIYQQDTLPEDRGSCNGEEGDEDYSGGASRNMQHRYGSDMLENADTGMERKDAEDDKVDKPSRGDGTLVVDTHQGQRRRTSHDGSGLVVDEVTTPGSSDEGTAVTASGPQWLYHQPCPESYSVGSNTETHGAATPHMD</sequence>
<dbReference type="PANTHER" id="PTHR35179">
    <property type="entry name" value="PROTEIN CBG02620"/>
    <property type="match status" value="1"/>
</dbReference>
<reference evidence="2 3" key="1">
    <citation type="submission" date="2015-09" db="EMBL/GenBank/DDBJ databases">
        <title>Host preference determinants of Valsa canker pathogens revealed by comparative genomics.</title>
        <authorList>
            <person name="Yin Z."/>
            <person name="Huang L."/>
        </authorList>
    </citation>
    <scope>NUCLEOTIDE SEQUENCE [LARGE SCALE GENOMIC DNA]</scope>
    <source>
        <strain evidence="2 3">03-1</strain>
    </source>
</reference>
<gene>
    <name evidence="2" type="ORF">VMCG_05502</name>
</gene>
<feature type="compositionally biased region" description="Acidic residues" evidence="1">
    <location>
        <begin position="65"/>
        <end position="79"/>
    </location>
</feature>
<feature type="compositionally biased region" description="Acidic residues" evidence="1">
    <location>
        <begin position="93"/>
        <end position="106"/>
    </location>
</feature>
<feature type="region of interest" description="Disordered" evidence="1">
    <location>
        <begin position="602"/>
        <end position="675"/>
    </location>
</feature>
<dbReference type="AlphaFoldDB" id="A0A423WEX9"/>